<evidence type="ECO:0000313" key="2">
    <source>
        <dbReference type="EMBL" id="KXT15070.1"/>
    </source>
</evidence>
<dbReference type="EMBL" id="LFZO01000067">
    <property type="protein sequence ID" value="KXT15069.1"/>
    <property type="molecule type" value="Genomic_DNA"/>
</dbReference>
<keyword evidence="3" id="KW-1185">Reference proteome</keyword>
<dbReference type="EMBL" id="LFZO01000067">
    <property type="protein sequence ID" value="KXT15070.1"/>
    <property type="molecule type" value="Genomic_DNA"/>
</dbReference>
<dbReference type="Proteomes" id="UP000073492">
    <property type="component" value="Unassembled WGS sequence"/>
</dbReference>
<comment type="caution">
    <text evidence="2">The sequence shown here is derived from an EMBL/GenBank/DDBJ whole genome shotgun (WGS) entry which is preliminary data.</text>
</comment>
<dbReference type="AlphaFoldDB" id="A0A139IK51"/>
<keyword evidence="1" id="KW-0472">Membrane</keyword>
<evidence type="ECO:0000313" key="3">
    <source>
        <dbReference type="Proteomes" id="UP000073492"/>
    </source>
</evidence>
<evidence type="ECO:0000256" key="1">
    <source>
        <dbReference type="SAM" id="Phobius"/>
    </source>
</evidence>
<gene>
    <name evidence="2" type="ORF">AC579_1504</name>
</gene>
<keyword evidence="1" id="KW-1133">Transmembrane helix</keyword>
<organism evidence="2 3">
    <name type="scientific">Pseudocercospora musae</name>
    <dbReference type="NCBI Taxonomy" id="113226"/>
    <lineage>
        <taxon>Eukaryota</taxon>
        <taxon>Fungi</taxon>
        <taxon>Dikarya</taxon>
        <taxon>Ascomycota</taxon>
        <taxon>Pezizomycotina</taxon>
        <taxon>Dothideomycetes</taxon>
        <taxon>Dothideomycetidae</taxon>
        <taxon>Mycosphaerellales</taxon>
        <taxon>Mycosphaerellaceae</taxon>
        <taxon>Pseudocercospora</taxon>
    </lineage>
</organism>
<name>A0A139IK51_9PEZI</name>
<sequence>MCFVLQMLRQSATRLTRFLGLRKGTLMSRYAQLYLTFFFSLMLHWYLIINATRKDGGEFNFFLSQPIIITIEDFVQYCWRRYTGRSRSDPLTTFERTVG</sequence>
<reference evidence="2 3" key="1">
    <citation type="submission" date="2015-07" db="EMBL/GenBank/DDBJ databases">
        <title>Comparative genomics of the Sigatoka disease complex on banana suggests a link between parallel evolutionary changes in Pseudocercospora fijiensis and Pseudocercospora eumusae and increased virulence on the banana host.</title>
        <authorList>
            <person name="Chang T.-C."/>
            <person name="Salvucci A."/>
            <person name="Crous P.W."/>
            <person name="Stergiopoulos I."/>
        </authorList>
    </citation>
    <scope>NUCLEOTIDE SEQUENCE [LARGE SCALE GENOMIC DNA]</scope>
    <source>
        <strain evidence="2 3">CBS 116634</strain>
    </source>
</reference>
<feature type="transmembrane region" description="Helical" evidence="1">
    <location>
        <begin position="31"/>
        <end position="49"/>
    </location>
</feature>
<keyword evidence="1" id="KW-0812">Transmembrane</keyword>
<protein>
    <submittedName>
        <fullName evidence="2">Uncharacterized protein</fullName>
    </submittedName>
</protein>
<proteinExistence type="predicted"/>
<accession>A0A139IK51</accession>